<proteinExistence type="predicted"/>
<reference evidence="5 6" key="1">
    <citation type="submission" date="2018-04" db="EMBL/GenBank/DDBJ databases">
        <authorList>
            <person name="Zhang X."/>
            <person name="Yuan J."/>
            <person name="Li F."/>
            <person name="Xiang J."/>
        </authorList>
    </citation>
    <scope>NUCLEOTIDE SEQUENCE [LARGE SCALE GENOMIC DNA]</scope>
    <source>
        <tissue evidence="5">Muscle</tissue>
    </source>
</reference>
<evidence type="ECO:0000313" key="5">
    <source>
        <dbReference type="EMBL" id="ROT81195.1"/>
    </source>
</evidence>
<feature type="compositionally biased region" description="Basic and acidic residues" evidence="3">
    <location>
        <begin position="106"/>
        <end position="115"/>
    </location>
</feature>
<feature type="compositionally biased region" description="Basic and acidic residues" evidence="3">
    <location>
        <begin position="21"/>
        <end position="38"/>
    </location>
</feature>
<reference evidence="5 6" key="2">
    <citation type="submission" date="2019-01" db="EMBL/GenBank/DDBJ databases">
        <title>The decoding of complex shrimp genome reveals the adaptation for benthos swimmer, frequently molting mechanism and breeding impact on genome.</title>
        <authorList>
            <person name="Sun Y."/>
            <person name="Gao Y."/>
            <person name="Yu Y."/>
        </authorList>
    </citation>
    <scope>NUCLEOTIDE SEQUENCE [LARGE SCALE GENOMIC DNA]</scope>
    <source>
        <tissue evidence="5">Muscle</tissue>
    </source>
</reference>
<dbReference type="GO" id="GO:0003723">
    <property type="term" value="F:RNA binding"/>
    <property type="evidence" value="ECO:0007669"/>
    <property type="project" value="UniProtKB-UniRule"/>
</dbReference>
<evidence type="ECO:0000256" key="2">
    <source>
        <dbReference type="PROSITE-ProRule" id="PRU00176"/>
    </source>
</evidence>
<sequence length="318" mass="36588">MGGKEKKKATSVKRKNPIGEPAKDFASPEKKARNDNKTSAKKKKPPINENKTAKKVLPENNPQKTDQEVVNESKKQQKKAKVGKDSQASAVSKVKPAKKKSSLVKESTKDSKTDEASLDSVPLTGDLLKIYQKRKAERNARCFRVIIRTSEEDEEDEEVEFENAVCVRSLNNGFYFVNYKSEEMAEKMKSVLEERDDVIVVNRMQNKEIDNICINPFRLFMENVPVQTTFEDLEKLFTTASEVVYMPNRCLAHMIYKSKEEAEKVFREADDIEIHGAKMTVLYVDNTPKRNWRKEKLQKIKAVKKKKKQKKLQKLLAQ</sequence>
<feature type="domain" description="RRM" evidence="4">
    <location>
        <begin position="217"/>
        <end position="286"/>
    </location>
</feature>
<evidence type="ECO:0000256" key="1">
    <source>
        <dbReference type="ARBA" id="ARBA00022884"/>
    </source>
</evidence>
<dbReference type="AlphaFoldDB" id="A0A423TXM2"/>
<dbReference type="Proteomes" id="UP000283509">
    <property type="component" value="Unassembled WGS sequence"/>
</dbReference>
<dbReference type="InterPro" id="IPR035979">
    <property type="entry name" value="RBD_domain_sf"/>
</dbReference>
<feature type="compositionally biased region" description="Basic and acidic residues" evidence="3">
    <location>
        <begin position="65"/>
        <end position="75"/>
    </location>
</feature>
<comment type="caution">
    <text evidence="5">The sequence shown here is derived from an EMBL/GenBank/DDBJ whole genome shotgun (WGS) entry which is preliminary data.</text>
</comment>
<organism evidence="5 6">
    <name type="scientific">Penaeus vannamei</name>
    <name type="common">Whiteleg shrimp</name>
    <name type="synonym">Litopenaeus vannamei</name>
    <dbReference type="NCBI Taxonomy" id="6689"/>
    <lineage>
        <taxon>Eukaryota</taxon>
        <taxon>Metazoa</taxon>
        <taxon>Ecdysozoa</taxon>
        <taxon>Arthropoda</taxon>
        <taxon>Crustacea</taxon>
        <taxon>Multicrustacea</taxon>
        <taxon>Malacostraca</taxon>
        <taxon>Eumalacostraca</taxon>
        <taxon>Eucarida</taxon>
        <taxon>Decapoda</taxon>
        <taxon>Dendrobranchiata</taxon>
        <taxon>Penaeoidea</taxon>
        <taxon>Penaeidae</taxon>
        <taxon>Penaeus</taxon>
    </lineage>
</organism>
<protein>
    <recommendedName>
        <fullName evidence="4">RRM domain-containing protein</fullName>
    </recommendedName>
</protein>
<dbReference type="SUPFAM" id="SSF54928">
    <property type="entry name" value="RNA-binding domain, RBD"/>
    <property type="match status" value="1"/>
</dbReference>
<keyword evidence="6" id="KW-1185">Reference proteome</keyword>
<dbReference type="PROSITE" id="PS50102">
    <property type="entry name" value="RRM"/>
    <property type="match status" value="1"/>
</dbReference>
<evidence type="ECO:0000259" key="4">
    <source>
        <dbReference type="PROSITE" id="PS50102"/>
    </source>
</evidence>
<evidence type="ECO:0000313" key="6">
    <source>
        <dbReference type="Proteomes" id="UP000283509"/>
    </source>
</evidence>
<evidence type="ECO:0000256" key="3">
    <source>
        <dbReference type="SAM" id="MobiDB-lite"/>
    </source>
</evidence>
<dbReference type="OrthoDB" id="6376497at2759"/>
<gene>
    <name evidence="5" type="ORF">C7M84_000067</name>
</gene>
<dbReference type="EMBL" id="QCYY01001003">
    <property type="protein sequence ID" value="ROT81195.1"/>
    <property type="molecule type" value="Genomic_DNA"/>
</dbReference>
<name>A0A423TXM2_PENVA</name>
<accession>A0A423TXM2</accession>
<dbReference type="InterPro" id="IPR000504">
    <property type="entry name" value="RRM_dom"/>
</dbReference>
<feature type="compositionally biased region" description="Basic residues" evidence="3">
    <location>
        <begin position="1"/>
        <end position="16"/>
    </location>
</feature>
<feature type="region of interest" description="Disordered" evidence="3">
    <location>
        <begin position="1"/>
        <end position="118"/>
    </location>
</feature>
<dbReference type="InterPro" id="IPR012677">
    <property type="entry name" value="Nucleotide-bd_a/b_plait_sf"/>
</dbReference>
<keyword evidence="1 2" id="KW-0694">RNA-binding</keyword>
<dbReference type="Gene3D" id="3.30.70.330">
    <property type="match status" value="1"/>
</dbReference>